<evidence type="ECO:0000256" key="2">
    <source>
        <dbReference type="SAM" id="Phobius"/>
    </source>
</evidence>
<keyword evidence="2" id="KW-0472">Membrane</keyword>
<dbReference type="Pfam" id="PF11255">
    <property type="entry name" value="DUF3054"/>
    <property type="match status" value="1"/>
</dbReference>
<comment type="caution">
    <text evidence="3">The sequence shown here is derived from an EMBL/GenBank/DDBJ whole genome shotgun (WGS) entry which is preliminary data.</text>
</comment>
<gene>
    <name evidence="3" type="ORF">KC19_6G192300</name>
</gene>
<dbReference type="Proteomes" id="UP000822688">
    <property type="component" value="Chromosome 6"/>
</dbReference>
<dbReference type="AlphaFoldDB" id="A0A8T0HJ84"/>
<evidence type="ECO:0000313" key="4">
    <source>
        <dbReference type="Proteomes" id="UP000822688"/>
    </source>
</evidence>
<dbReference type="EMBL" id="CM026427">
    <property type="protein sequence ID" value="KAG0570852.1"/>
    <property type="molecule type" value="Genomic_DNA"/>
</dbReference>
<organism evidence="3 4">
    <name type="scientific">Ceratodon purpureus</name>
    <name type="common">Fire moss</name>
    <name type="synonym">Dicranum purpureum</name>
    <dbReference type="NCBI Taxonomy" id="3225"/>
    <lineage>
        <taxon>Eukaryota</taxon>
        <taxon>Viridiplantae</taxon>
        <taxon>Streptophyta</taxon>
        <taxon>Embryophyta</taxon>
        <taxon>Bryophyta</taxon>
        <taxon>Bryophytina</taxon>
        <taxon>Bryopsida</taxon>
        <taxon>Dicranidae</taxon>
        <taxon>Pseudoditrichales</taxon>
        <taxon>Ditrichaceae</taxon>
        <taxon>Ceratodon</taxon>
    </lineage>
</organism>
<evidence type="ECO:0000256" key="1">
    <source>
        <dbReference type="SAM" id="MobiDB-lite"/>
    </source>
</evidence>
<feature type="transmembrane region" description="Helical" evidence="2">
    <location>
        <begin position="116"/>
        <end position="136"/>
    </location>
</feature>
<evidence type="ECO:0000313" key="3">
    <source>
        <dbReference type="EMBL" id="KAG0570852.1"/>
    </source>
</evidence>
<dbReference type="InterPro" id="IPR021414">
    <property type="entry name" value="DUF3054"/>
</dbReference>
<dbReference type="OrthoDB" id="2015146at2759"/>
<keyword evidence="4" id="KW-1185">Reference proteome</keyword>
<proteinExistence type="predicted"/>
<keyword evidence="2" id="KW-0812">Transmembrane</keyword>
<feature type="transmembrane region" description="Helical" evidence="2">
    <location>
        <begin position="185"/>
        <end position="206"/>
    </location>
</feature>
<feature type="region of interest" description="Disordered" evidence="1">
    <location>
        <begin position="40"/>
        <end position="77"/>
    </location>
</feature>
<reference evidence="3 4" key="1">
    <citation type="submission" date="2020-06" db="EMBL/GenBank/DDBJ databases">
        <title>WGS assembly of Ceratodon purpureus strain R40.</title>
        <authorList>
            <person name="Carey S.B."/>
            <person name="Jenkins J."/>
            <person name="Shu S."/>
            <person name="Lovell J.T."/>
            <person name="Sreedasyam A."/>
            <person name="Maumus F."/>
            <person name="Tiley G.P."/>
            <person name="Fernandez-Pozo N."/>
            <person name="Barry K."/>
            <person name="Chen C."/>
            <person name="Wang M."/>
            <person name="Lipzen A."/>
            <person name="Daum C."/>
            <person name="Saski C.A."/>
            <person name="Payton A.C."/>
            <person name="Mcbreen J.C."/>
            <person name="Conrad R.E."/>
            <person name="Kollar L.M."/>
            <person name="Olsson S."/>
            <person name="Huttunen S."/>
            <person name="Landis J.B."/>
            <person name="Wickett N.J."/>
            <person name="Johnson M.G."/>
            <person name="Rensing S.A."/>
            <person name="Grimwood J."/>
            <person name="Schmutz J."/>
            <person name="Mcdaniel S.F."/>
        </authorList>
    </citation>
    <scope>NUCLEOTIDE SEQUENCE [LARGE SCALE GENOMIC DNA]</scope>
    <source>
        <strain evidence="3 4">R40</strain>
    </source>
</reference>
<sequence>MATAPTYSLKSTLAFSAFDASRVSSKGFCAHTSLRIHPSNGRVRAGLGGESSGSQHEETVTRPVLRRKKPVPTPGNSTLDAAENLSLETVLVEDERVSLEGVGRVDREASSSSFSWGRVGVLAAGDLVALVTFAVIGRYSHGLTSLNWDALRTADPFIAGWFLGSYFVGGYGADGQGMSGVSRAATAALKSWAVGVPLGLVIRSIVTSHVPAQAFILVSLGSLLVLMVGWRVAFVYVFASGGNTVEKRSGNRSGGVFEFLELLTSLVRRW</sequence>
<accession>A0A8T0HJ84</accession>
<feature type="transmembrane region" description="Helical" evidence="2">
    <location>
        <begin position="156"/>
        <end position="173"/>
    </location>
</feature>
<name>A0A8T0HJ84_CERPU</name>
<dbReference type="PANTHER" id="PTHR35283:SF3">
    <property type="entry name" value="T12C22.21 PROTEIN"/>
    <property type="match status" value="1"/>
</dbReference>
<feature type="transmembrane region" description="Helical" evidence="2">
    <location>
        <begin position="212"/>
        <end position="239"/>
    </location>
</feature>
<protein>
    <submittedName>
        <fullName evidence="3">Uncharacterized protein</fullName>
    </submittedName>
</protein>
<keyword evidence="2" id="KW-1133">Transmembrane helix</keyword>
<dbReference type="PANTHER" id="PTHR35283">
    <property type="entry name" value="T12C22.21 PROTEIN"/>
    <property type="match status" value="1"/>
</dbReference>